<dbReference type="AlphaFoldDB" id="A0A834TDX3"/>
<reference evidence="1" key="1">
    <citation type="submission" date="2020-09" db="EMBL/GenBank/DDBJ databases">
        <title>Genome-Enabled Discovery of Anthraquinone Biosynthesis in Senna tora.</title>
        <authorList>
            <person name="Kang S.-H."/>
            <person name="Pandey R.P."/>
            <person name="Lee C.-M."/>
            <person name="Sim J.-S."/>
            <person name="Jeong J.-T."/>
            <person name="Choi B.-S."/>
            <person name="Jung M."/>
            <person name="Ginzburg D."/>
            <person name="Zhao K."/>
            <person name="Won S.Y."/>
            <person name="Oh T.-J."/>
            <person name="Yu Y."/>
            <person name="Kim N.-H."/>
            <person name="Lee O.R."/>
            <person name="Lee T.-H."/>
            <person name="Bashyal P."/>
            <person name="Kim T.-S."/>
            <person name="Lee W.-H."/>
            <person name="Kawkins C."/>
            <person name="Kim C.-K."/>
            <person name="Kim J.S."/>
            <person name="Ahn B.O."/>
            <person name="Rhee S.Y."/>
            <person name="Sohng J.K."/>
        </authorList>
    </citation>
    <scope>NUCLEOTIDE SEQUENCE</scope>
    <source>
        <tissue evidence="1">Leaf</tissue>
    </source>
</reference>
<gene>
    <name evidence="1" type="ORF">G2W53_024916</name>
</gene>
<dbReference type="Proteomes" id="UP000634136">
    <property type="component" value="Unassembled WGS sequence"/>
</dbReference>
<comment type="caution">
    <text evidence="1">The sequence shown here is derived from an EMBL/GenBank/DDBJ whole genome shotgun (WGS) entry which is preliminary data.</text>
</comment>
<organism evidence="1 2">
    <name type="scientific">Senna tora</name>
    <dbReference type="NCBI Taxonomy" id="362788"/>
    <lineage>
        <taxon>Eukaryota</taxon>
        <taxon>Viridiplantae</taxon>
        <taxon>Streptophyta</taxon>
        <taxon>Embryophyta</taxon>
        <taxon>Tracheophyta</taxon>
        <taxon>Spermatophyta</taxon>
        <taxon>Magnoliopsida</taxon>
        <taxon>eudicotyledons</taxon>
        <taxon>Gunneridae</taxon>
        <taxon>Pentapetalae</taxon>
        <taxon>rosids</taxon>
        <taxon>fabids</taxon>
        <taxon>Fabales</taxon>
        <taxon>Fabaceae</taxon>
        <taxon>Caesalpinioideae</taxon>
        <taxon>Cassia clade</taxon>
        <taxon>Senna</taxon>
    </lineage>
</organism>
<dbReference type="EMBL" id="JAAIUW010000008">
    <property type="protein sequence ID" value="KAF7819461.1"/>
    <property type="molecule type" value="Genomic_DNA"/>
</dbReference>
<evidence type="ECO:0000313" key="1">
    <source>
        <dbReference type="EMBL" id="KAF7819461.1"/>
    </source>
</evidence>
<proteinExistence type="predicted"/>
<sequence>MEEAICYMLKVEAREPQGAIGRRIKA</sequence>
<name>A0A834TDX3_9FABA</name>
<evidence type="ECO:0000313" key="2">
    <source>
        <dbReference type="Proteomes" id="UP000634136"/>
    </source>
</evidence>
<protein>
    <submittedName>
        <fullName evidence="1">Uncharacterized protein</fullName>
    </submittedName>
</protein>
<keyword evidence="2" id="KW-1185">Reference proteome</keyword>
<accession>A0A834TDX3</accession>